<keyword evidence="3" id="KW-1185">Reference proteome</keyword>
<name>A0ABX4GTC2_9BACI</name>
<dbReference type="Proteomes" id="UP000216852">
    <property type="component" value="Unassembled WGS sequence"/>
</dbReference>
<dbReference type="EMBL" id="NPBJ01000044">
    <property type="protein sequence ID" value="PAD98107.1"/>
    <property type="molecule type" value="Genomic_DNA"/>
</dbReference>
<comment type="caution">
    <text evidence="2">The sequence shown here is derived from an EMBL/GenBank/DDBJ whole genome shotgun (WGS) entry which is preliminary data.</text>
</comment>
<sequence length="274" mass="31055">MERKLWLDKPEDGSQTEVGQLKGCHFLELEISSPQPTTTYQQMEGADGSKDMGTTYGPRTLSASFLIEGDDVFSFQQLQREVWLLFLSREAYYVRCSDNPGMRWLVHAKPFEYSVLDMLNKTFTVELEAFQGFAESVGTTLDPFTFDSELWQNGQGLIGEDFQYQFSNNKFSVYNAGDLLVDPREHELLITIEGQSEGATRIHNKTTGDVFVYNPVLLGTDVLTIDGPYPKINGLHCGRSTNHGLIRLATGWNDIEIHNAIGLQVSFLFRFLYH</sequence>
<evidence type="ECO:0000259" key="1">
    <source>
        <dbReference type="Pfam" id="PF05709"/>
    </source>
</evidence>
<dbReference type="InterPro" id="IPR008841">
    <property type="entry name" value="Siphovirus-type_tail_N"/>
</dbReference>
<evidence type="ECO:0000313" key="2">
    <source>
        <dbReference type="EMBL" id="PAD98107.1"/>
    </source>
</evidence>
<gene>
    <name evidence="2" type="ORF">CHH48_18855</name>
</gene>
<reference evidence="2 3" key="1">
    <citation type="submission" date="2017-07" db="EMBL/GenBank/DDBJ databases">
        <title>Isolation and whole genome analysis of endospore-forming bacteria from heroin.</title>
        <authorList>
            <person name="Kalinowski J."/>
            <person name="Ahrens B."/>
            <person name="Al-Dilaimi A."/>
            <person name="Winkler A."/>
            <person name="Wibberg D."/>
            <person name="Schleenbecker U."/>
            <person name="Ruckert C."/>
            <person name="Wolfel R."/>
            <person name="Grass G."/>
        </authorList>
    </citation>
    <scope>NUCLEOTIDE SEQUENCE [LARGE SCALE GENOMIC DNA]</scope>
    <source>
        <strain evidence="2 3">7517-1</strain>
    </source>
</reference>
<proteinExistence type="predicted"/>
<feature type="domain" description="Siphovirus-type tail component RIFT-related" evidence="1">
    <location>
        <begin position="31"/>
        <end position="128"/>
    </location>
</feature>
<protein>
    <recommendedName>
        <fullName evidence="1">Siphovirus-type tail component RIFT-related domain-containing protein</fullName>
    </recommendedName>
</protein>
<organism evidence="2 3">
    <name type="scientific">Terribacillus saccharophilus</name>
    <dbReference type="NCBI Taxonomy" id="361277"/>
    <lineage>
        <taxon>Bacteria</taxon>
        <taxon>Bacillati</taxon>
        <taxon>Bacillota</taxon>
        <taxon>Bacilli</taxon>
        <taxon>Bacillales</taxon>
        <taxon>Bacillaceae</taxon>
        <taxon>Terribacillus</taxon>
    </lineage>
</organism>
<accession>A0ABX4GTC2</accession>
<dbReference type="Pfam" id="PF05709">
    <property type="entry name" value="Sipho_tail"/>
    <property type="match status" value="1"/>
</dbReference>
<dbReference type="RefSeq" id="WP_095267130.1">
    <property type="nucleotide sequence ID" value="NZ_NPBJ01000044.1"/>
</dbReference>
<dbReference type="Gene3D" id="2.40.30.200">
    <property type="match status" value="1"/>
</dbReference>
<evidence type="ECO:0000313" key="3">
    <source>
        <dbReference type="Proteomes" id="UP000216852"/>
    </source>
</evidence>